<dbReference type="InterPro" id="IPR021858">
    <property type="entry name" value="Fun_TF"/>
</dbReference>
<evidence type="ECO:0000256" key="3">
    <source>
        <dbReference type="SAM" id="MobiDB-lite"/>
    </source>
</evidence>
<sequence length="861" mass="93687">MTDIFAGVDSQAGPSTTRQSRQDASSASPGLEDGITNTSGGDGQKKRRTRNGCLVCRKRKKLCDEQKPSCGACTRLLLTCEWEDKMQAALERRRKRIERLQQKERIKQEEEEKSRELQANAGAAGTPDSMMAVAAWPYGAAGMGWPPTMIPSWPSTGVDFGIPPYNPATPSIVPQPPTFSASPSAPPVSTAWMPFLGSFAPTPYEPAATNEPMGWSATLPPHVGAFSPQAGPAPAILPQSASSGQADDERQSEQLDVDHKSTGSSPPFDLFALLRSPSPGAHPFSAALNQPMLDNLALPGSNEALSSLDLQMVATKAVDADRLALAAFSDAVAQAQVTPHPDQPLPVAVNQAASFLASADFAFTQSYLLSHYTTSLARLVSLASAPSSESSSSRPSSSSERSQSRSRTSRERERTAATAKSARASANLYLSLVPLAHRHTFLLHAILSWSAANLAAASAARQQGAEAPVPGQPPAGGGNSVMASLSDQLGHLADQGLVAALPALEAYAAARAERAADQSMSDETRREKDLEEIPQIWEAMLAARLMLTHTAICQGAVDLWRTRMREAAQIINLVGGVRQCRSPLARQLVKNLLYHDVLSSSSRNDGLLVDYSALRTRDSARDGGSAKTSPASATPGEGDSEQDRLDEEDEEDVLDTLMGAAEAVFLLIACITNLAKEKRQALKTSGGTIAEDDLSTYMRKVEEIKYELEREKDRMDAFLVERPDLEPHRYFHEVFRLAALLYLEMLLELPPTSYPILLLVRKMLSLTEVIVSESLPGLCSMHWPLFLMHLNSTPLVSPHSSLTDRARSTRLFDRHMDEFTFMNTKRSRALIDEAWRRSEDGRKFVDPDSILEEWGWHLNWA</sequence>
<dbReference type="Pfam" id="PF11951">
    <property type="entry name" value="Fungal_trans_2"/>
    <property type="match status" value="1"/>
</dbReference>
<organism evidence="5">
    <name type="scientific">Rhodotorula toruloides</name>
    <name type="common">Yeast</name>
    <name type="synonym">Rhodosporidium toruloides</name>
    <dbReference type="NCBI Taxonomy" id="5286"/>
    <lineage>
        <taxon>Eukaryota</taxon>
        <taxon>Fungi</taxon>
        <taxon>Dikarya</taxon>
        <taxon>Basidiomycota</taxon>
        <taxon>Pucciniomycotina</taxon>
        <taxon>Microbotryomycetes</taxon>
        <taxon>Sporidiobolales</taxon>
        <taxon>Sporidiobolaceae</taxon>
        <taxon>Rhodotorula</taxon>
    </lineage>
</organism>
<dbReference type="GO" id="GO:0000976">
    <property type="term" value="F:transcription cis-regulatory region binding"/>
    <property type="evidence" value="ECO:0007669"/>
    <property type="project" value="TreeGrafter"/>
</dbReference>
<dbReference type="InterPro" id="IPR001138">
    <property type="entry name" value="Zn2Cys6_DnaBD"/>
</dbReference>
<dbReference type="GO" id="GO:0045944">
    <property type="term" value="P:positive regulation of transcription by RNA polymerase II"/>
    <property type="evidence" value="ECO:0007669"/>
    <property type="project" value="TreeGrafter"/>
</dbReference>
<evidence type="ECO:0000313" key="5">
    <source>
        <dbReference type="EMBL" id="CDR48235.1"/>
    </source>
</evidence>
<dbReference type="OrthoDB" id="5419315at2759"/>
<feature type="region of interest" description="Disordered" evidence="3">
    <location>
        <begin position="226"/>
        <end position="264"/>
    </location>
</feature>
<evidence type="ECO:0000256" key="1">
    <source>
        <dbReference type="ARBA" id="ARBA00004123"/>
    </source>
</evidence>
<evidence type="ECO:0000256" key="2">
    <source>
        <dbReference type="ARBA" id="ARBA00023242"/>
    </source>
</evidence>
<dbReference type="CDD" id="cd00067">
    <property type="entry name" value="GAL4"/>
    <property type="match status" value="1"/>
</dbReference>
<dbReference type="GO" id="GO:0000981">
    <property type="term" value="F:DNA-binding transcription factor activity, RNA polymerase II-specific"/>
    <property type="evidence" value="ECO:0007669"/>
    <property type="project" value="InterPro"/>
</dbReference>
<gene>
    <name evidence="5" type="ORF">RHTO0S_16e04170g</name>
</gene>
<dbReference type="PROSITE" id="PS50048">
    <property type="entry name" value="ZN2_CY6_FUNGAL_2"/>
    <property type="match status" value="1"/>
</dbReference>
<comment type="subcellular location">
    <subcellularLocation>
        <location evidence="1">Nucleus</location>
    </subcellularLocation>
</comment>
<protein>
    <submittedName>
        <fullName evidence="5">RHTO0S16e04170g1_1</fullName>
    </submittedName>
</protein>
<feature type="region of interest" description="Disordered" evidence="3">
    <location>
        <begin position="619"/>
        <end position="651"/>
    </location>
</feature>
<name>A0A061BFV4_RHOTO</name>
<feature type="region of interest" description="Disordered" evidence="3">
    <location>
        <begin position="1"/>
        <end position="48"/>
    </location>
</feature>
<dbReference type="InterPro" id="IPR036864">
    <property type="entry name" value="Zn2-C6_fun-type_DNA-bd_sf"/>
</dbReference>
<dbReference type="SUPFAM" id="SSF57701">
    <property type="entry name" value="Zn2/Cys6 DNA-binding domain"/>
    <property type="match status" value="1"/>
</dbReference>
<dbReference type="PANTHER" id="PTHR37534">
    <property type="entry name" value="TRANSCRIPTIONAL ACTIVATOR PROTEIN UGA3"/>
    <property type="match status" value="1"/>
</dbReference>
<dbReference type="EMBL" id="LK052951">
    <property type="protein sequence ID" value="CDR48235.1"/>
    <property type="molecule type" value="Genomic_DNA"/>
</dbReference>
<feature type="region of interest" description="Disordered" evidence="3">
    <location>
        <begin position="385"/>
        <end position="420"/>
    </location>
</feature>
<feature type="compositionally biased region" description="Low complexity" evidence="3">
    <location>
        <begin position="385"/>
        <end position="401"/>
    </location>
</feature>
<feature type="region of interest" description="Disordered" evidence="3">
    <location>
        <begin position="464"/>
        <end position="483"/>
    </location>
</feature>
<accession>A0A061BFV4</accession>
<feature type="domain" description="Zn(2)-C6 fungal-type" evidence="4">
    <location>
        <begin position="52"/>
        <end position="82"/>
    </location>
</feature>
<dbReference type="Pfam" id="PF00172">
    <property type="entry name" value="Zn_clus"/>
    <property type="match status" value="1"/>
</dbReference>
<dbReference type="SMART" id="SM00066">
    <property type="entry name" value="GAL4"/>
    <property type="match status" value="1"/>
</dbReference>
<dbReference type="PANTHER" id="PTHR37534:SF7">
    <property type="entry name" value="TRANSCRIPTIONAL ACTIVATOR PROTEIN UGA3"/>
    <property type="match status" value="1"/>
</dbReference>
<proteinExistence type="predicted"/>
<dbReference type="Gene3D" id="4.10.240.10">
    <property type="entry name" value="Zn(2)-C6 fungal-type DNA-binding domain"/>
    <property type="match status" value="1"/>
</dbReference>
<dbReference type="AlphaFoldDB" id="A0A061BFV4"/>
<feature type="compositionally biased region" description="Basic and acidic residues" evidence="3">
    <location>
        <begin position="105"/>
        <end position="116"/>
    </location>
</feature>
<feature type="region of interest" description="Disordered" evidence="3">
    <location>
        <begin position="105"/>
        <end position="124"/>
    </location>
</feature>
<feature type="compositionally biased region" description="Polar residues" evidence="3">
    <location>
        <begin position="12"/>
        <end position="28"/>
    </location>
</feature>
<dbReference type="GO" id="GO:0005634">
    <property type="term" value="C:nucleus"/>
    <property type="evidence" value="ECO:0007669"/>
    <property type="project" value="UniProtKB-SubCell"/>
</dbReference>
<dbReference type="PROSITE" id="PS00463">
    <property type="entry name" value="ZN2_CY6_FUNGAL_1"/>
    <property type="match status" value="1"/>
</dbReference>
<keyword evidence="2" id="KW-0539">Nucleus</keyword>
<dbReference type="GO" id="GO:0008270">
    <property type="term" value="F:zinc ion binding"/>
    <property type="evidence" value="ECO:0007669"/>
    <property type="project" value="InterPro"/>
</dbReference>
<reference evidence="5" key="1">
    <citation type="journal article" date="2014" name="Genome Announc.">
        <title>Draft genome sequence of Rhodosporidium toruloides CECT1137, an oleaginous yeast of biotechnological interest.</title>
        <authorList>
            <person name="Morin N."/>
            <person name="Calcas X."/>
            <person name="Devillers H."/>
            <person name="Durrens P."/>
            <person name="Sherman D.J."/>
            <person name="Nicaud J.-M."/>
            <person name="Neuveglise C."/>
        </authorList>
    </citation>
    <scope>NUCLEOTIDE SEQUENCE</scope>
    <source>
        <strain evidence="5">CECT1137</strain>
    </source>
</reference>
<feature type="compositionally biased region" description="Acidic residues" evidence="3">
    <location>
        <begin position="638"/>
        <end position="651"/>
    </location>
</feature>
<feature type="compositionally biased region" description="Basic and acidic residues" evidence="3">
    <location>
        <begin position="247"/>
        <end position="261"/>
    </location>
</feature>
<evidence type="ECO:0000259" key="4">
    <source>
        <dbReference type="PROSITE" id="PS50048"/>
    </source>
</evidence>